<gene>
    <name evidence="2" type="ORF">U6A24_12900</name>
</gene>
<evidence type="ECO:0000256" key="1">
    <source>
        <dbReference type="SAM" id="Phobius"/>
    </source>
</evidence>
<organism evidence="2 3">
    <name type="scientific">Aquimarina gracilis</name>
    <dbReference type="NCBI Taxonomy" id="874422"/>
    <lineage>
        <taxon>Bacteria</taxon>
        <taxon>Pseudomonadati</taxon>
        <taxon>Bacteroidota</taxon>
        <taxon>Flavobacteriia</taxon>
        <taxon>Flavobacteriales</taxon>
        <taxon>Flavobacteriaceae</taxon>
        <taxon>Aquimarina</taxon>
    </lineage>
</organism>
<accession>A0ABU5ZWZ4</accession>
<evidence type="ECO:0000313" key="2">
    <source>
        <dbReference type="EMBL" id="MEB3346368.1"/>
    </source>
</evidence>
<dbReference type="Proteomes" id="UP001327027">
    <property type="component" value="Unassembled WGS sequence"/>
</dbReference>
<keyword evidence="1" id="KW-0812">Transmembrane</keyword>
<protein>
    <recommendedName>
        <fullName evidence="4">Magnesium citrate secondary transporter</fullName>
    </recommendedName>
</protein>
<dbReference type="RefSeq" id="WP_324180398.1">
    <property type="nucleotide sequence ID" value="NZ_BAABAW010000006.1"/>
</dbReference>
<feature type="transmembrane region" description="Helical" evidence="1">
    <location>
        <begin position="96"/>
        <end position="116"/>
    </location>
</feature>
<dbReference type="EMBL" id="JAYKLX010000006">
    <property type="protein sequence ID" value="MEB3346368.1"/>
    <property type="molecule type" value="Genomic_DNA"/>
</dbReference>
<comment type="caution">
    <text evidence="2">The sequence shown here is derived from an EMBL/GenBank/DDBJ whole genome shotgun (WGS) entry which is preliminary data.</text>
</comment>
<keyword evidence="3" id="KW-1185">Reference proteome</keyword>
<sequence length="125" mass="15052">MHLLVSYIRQWYFPVFTVIATVIYGMQQLGFTLTAILQNYTNDFLCMPIVFYVCQYVVRFIKSDDHVQLPISLLFVVTLLYSWYFEWYLPLCHNRYTADPIDVVLYFAGMLFFYGIEYRRSARFD</sequence>
<keyword evidence="1" id="KW-1133">Transmembrane helix</keyword>
<name>A0ABU5ZWZ4_9FLAO</name>
<evidence type="ECO:0008006" key="4">
    <source>
        <dbReference type="Google" id="ProtNLM"/>
    </source>
</evidence>
<feature type="transmembrane region" description="Helical" evidence="1">
    <location>
        <begin position="12"/>
        <end position="37"/>
    </location>
</feature>
<feature type="transmembrane region" description="Helical" evidence="1">
    <location>
        <begin position="67"/>
        <end position="84"/>
    </location>
</feature>
<proteinExistence type="predicted"/>
<reference evidence="2 3" key="1">
    <citation type="journal article" date="2013" name="Int. J. Syst. Evol. Microbiol.">
        <title>Aquimarina gracilis sp. nov., isolated from the gut microflora of a mussel, Mytilus coruscus, and emended description of Aquimarina spongiae.</title>
        <authorList>
            <person name="Park S.C."/>
            <person name="Choe H.N."/>
            <person name="Baik K.S."/>
            <person name="Seong C.N."/>
        </authorList>
    </citation>
    <scope>NUCLEOTIDE SEQUENCE [LARGE SCALE GENOMIC DNA]</scope>
    <source>
        <strain evidence="2 3">PSC32</strain>
    </source>
</reference>
<evidence type="ECO:0000313" key="3">
    <source>
        <dbReference type="Proteomes" id="UP001327027"/>
    </source>
</evidence>
<keyword evidence="1" id="KW-0472">Membrane</keyword>